<proteinExistence type="predicted"/>
<keyword evidence="2" id="KW-0605">Phycobilisome</keyword>
<organism evidence="3 4">
    <name type="scientific">[Phormidium ambiguum] IAM M-71</name>
    <dbReference type="NCBI Taxonomy" id="454136"/>
    <lineage>
        <taxon>Bacteria</taxon>
        <taxon>Bacillati</taxon>
        <taxon>Cyanobacteriota</taxon>
        <taxon>Cyanophyceae</taxon>
        <taxon>Oscillatoriophycideae</taxon>
        <taxon>Aerosakkonematales</taxon>
        <taxon>Aerosakkonemataceae</taxon>
        <taxon>Floridanema</taxon>
    </lineage>
</organism>
<comment type="caution">
    <text evidence="3">The sequence shown here is derived from an EMBL/GenBank/DDBJ whole genome shotgun (WGS) entry which is preliminary data.</text>
</comment>
<dbReference type="SUPFAM" id="SSF48371">
    <property type="entry name" value="ARM repeat"/>
    <property type="match status" value="2"/>
</dbReference>
<gene>
    <name evidence="3" type="ORF">NIES2119_02785</name>
</gene>
<dbReference type="SMART" id="SM00567">
    <property type="entry name" value="EZ_HEAT"/>
    <property type="match status" value="7"/>
</dbReference>
<keyword evidence="1" id="KW-0042">Antenna complex</keyword>
<evidence type="ECO:0000256" key="2">
    <source>
        <dbReference type="ARBA" id="ARBA00022738"/>
    </source>
</evidence>
<dbReference type="PANTHER" id="PTHR12697:SF38">
    <property type="entry name" value="PBS LYASE HEAT DOMAIN PROTEIN REPEAT-CONTAINING PROTEIN"/>
    <property type="match status" value="1"/>
</dbReference>
<accession>A0A1U7IT04</accession>
<dbReference type="Gene3D" id="1.25.10.10">
    <property type="entry name" value="Leucine-rich Repeat Variant"/>
    <property type="match status" value="3"/>
</dbReference>
<dbReference type="Pfam" id="PF13646">
    <property type="entry name" value="HEAT_2"/>
    <property type="match status" value="2"/>
</dbReference>
<name>A0A1U7IT04_9CYAN</name>
<evidence type="ECO:0000256" key="1">
    <source>
        <dbReference type="ARBA" id="ARBA00022549"/>
    </source>
</evidence>
<evidence type="ECO:0008006" key="5">
    <source>
        <dbReference type="Google" id="ProtNLM"/>
    </source>
</evidence>
<dbReference type="InterPro" id="IPR011989">
    <property type="entry name" value="ARM-like"/>
</dbReference>
<dbReference type="AlphaFoldDB" id="A0A1U7IT04"/>
<evidence type="ECO:0000313" key="3">
    <source>
        <dbReference type="EMBL" id="OKH40555.1"/>
    </source>
</evidence>
<dbReference type="GO" id="GO:0030089">
    <property type="term" value="C:phycobilisome"/>
    <property type="evidence" value="ECO:0007669"/>
    <property type="project" value="UniProtKB-KW"/>
</dbReference>
<evidence type="ECO:0000313" key="4">
    <source>
        <dbReference type="Proteomes" id="UP000185860"/>
    </source>
</evidence>
<dbReference type="InterPro" id="IPR004155">
    <property type="entry name" value="PBS_lyase_HEAT"/>
</dbReference>
<dbReference type="RefSeq" id="WP_073591936.1">
    <property type="nucleotide sequence ID" value="NZ_MRCE01000002.1"/>
</dbReference>
<dbReference type="InterPro" id="IPR016024">
    <property type="entry name" value="ARM-type_fold"/>
</dbReference>
<dbReference type="PANTHER" id="PTHR12697">
    <property type="entry name" value="PBS LYASE HEAT-LIKE PROTEIN"/>
    <property type="match status" value="1"/>
</dbReference>
<protein>
    <recommendedName>
        <fullName evidence="5">Phycocyanobilin lyase</fullName>
    </recommendedName>
</protein>
<sequence length="444" mass="49218">MTTTYSSEPINSAKSAIAALTGDDNQTRYYAAWWLGKNKIQEACPFLCEALRDESYRTEQGGYPLRRQAARALGQLKNSQSLPALLTALDCEDLNLREAVVQAIAAIGDRQAIPVLISLLKSNSPQPYEAIIEALGTLQAWEVRALVEPFLRDRSERVQCAAARYLYLLTQEAQYIERLIQNLSHENIYLRWAAAFDLGAIGHLTAAEAIISAKVADSLKLLNLKRILEASLTEEAENEPLLQEKTLLLSAIDRLLLPENQEAQINREEAIASLIEKLYYNHPSVSSIVVESLVERGTEAVEPLITAFLSCKDHGIQAFIIQALARIGDLRTLDLLIEVVGIEVANHCQGSVRRMAARGLGKIGSTTNDISAINRCIEKLNWALFNVEDWALRYAAIVSLQEIATPETQAILTEALSQQGDRIVKLRCQTALENWQSATIKINT</sequence>
<reference evidence="3 4" key="1">
    <citation type="submission" date="2016-11" db="EMBL/GenBank/DDBJ databases">
        <title>Draft Genome Sequences of Nine Cyanobacterial Strains from Diverse Habitats.</title>
        <authorList>
            <person name="Zhu T."/>
            <person name="Hou S."/>
            <person name="Lu X."/>
            <person name="Hess W.R."/>
        </authorList>
    </citation>
    <scope>NUCLEOTIDE SEQUENCE [LARGE SCALE GENOMIC DNA]</scope>
    <source>
        <strain evidence="3 4">IAM M-71</strain>
    </source>
</reference>
<dbReference type="Proteomes" id="UP000185860">
    <property type="component" value="Unassembled WGS sequence"/>
</dbReference>
<dbReference type="Pfam" id="PF03130">
    <property type="entry name" value="HEAT_PBS"/>
    <property type="match status" value="2"/>
</dbReference>
<dbReference type="EMBL" id="MRCE01000002">
    <property type="protein sequence ID" value="OKH40555.1"/>
    <property type="molecule type" value="Genomic_DNA"/>
</dbReference>
<dbReference type="STRING" id="454136.NIES2119_02785"/>
<dbReference type="GO" id="GO:0016491">
    <property type="term" value="F:oxidoreductase activity"/>
    <property type="evidence" value="ECO:0007669"/>
    <property type="project" value="TreeGrafter"/>
</dbReference>